<dbReference type="AlphaFoldDB" id="A0A369JJJ0"/>
<name>A0A369JJJ0_HYPMA</name>
<protein>
    <submittedName>
        <fullName evidence="1">Uncharacterized protein</fullName>
    </submittedName>
</protein>
<evidence type="ECO:0000313" key="2">
    <source>
        <dbReference type="Proteomes" id="UP000076154"/>
    </source>
</evidence>
<dbReference type="InParanoid" id="A0A369JJJ0"/>
<dbReference type="OrthoDB" id="3031217at2759"/>
<reference evidence="1" key="1">
    <citation type="submission" date="2018-04" db="EMBL/GenBank/DDBJ databases">
        <title>Whole genome sequencing of Hypsizygus marmoreus.</title>
        <authorList>
            <person name="Choi I.-G."/>
            <person name="Min B."/>
            <person name="Kim J.-G."/>
            <person name="Kim S."/>
            <person name="Oh Y.-L."/>
            <person name="Kong W.-S."/>
            <person name="Park H."/>
            <person name="Jeong J."/>
            <person name="Song E.-S."/>
        </authorList>
    </citation>
    <scope>NUCLEOTIDE SEQUENCE [LARGE SCALE GENOMIC DNA]</scope>
    <source>
        <strain evidence="1">51987-8</strain>
    </source>
</reference>
<gene>
    <name evidence="1" type="ORF">Hypma_012152</name>
</gene>
<evidence type="ECO:0000313" key="1">
    <source>
        <dbReference type="EMBL" id="RDB20575.1"/>
    </source>
</evidence>
<dbReference type="Proteomes" id="UP000076154">
    <property type="component" value="Unassembled WGS sequence"/>
</dbReference>
<proteinExistence type="predicted"/>
<keyword evidence="2" id="KW-1185">Reference proteome</keyword>
<sequence>MAAEFVFDHKNDYVNGSLTDTSNASLIYTFNSTYPSSKRRDEMPETTEVRNPYGKHAVIFWKERAFQLDGGRLLVDDIRTKEHDSGSTLARRWLYANKKWQVRFDSGHRTWKVFWVLNDTPEETSSVEFKPFHSNLAGKAHPATITVQSSVTEHDALFVIIVLLYSELTEHPHHFSWKKTLDLLLLDTGYSVMYGTSIDSAVVAAR</sequence>
<comment type="caution">
    <text evidence="1">The sequence shown here is derived from an EMBL/GenBank/DDBJ whole genome shotgun (WGS) entry which is preliminary data.</text>
</comment>
<dbReference type="EMBL" id="LUEZ02000058">
    <property type="protein sequence ID" value="RDB20575.1"/>
    <property type="molecule type" value="Genomic_DNA"/>
</dbReference>
<organism evidence="1 2">
    <name type="scientific">Hypsizygus marmoreus</name>
    <name type="common">White beech mushroom</name>
    <name type="synonym">Agaricus marmoreus</name>
    <dbReference type="NCBI Taxonomy" id="39966"/>
    <lineage>
        <taxon>Eukaryota</taxon>
        <taxon>Fungi</taxon>
        <taxon>Dikarya</taxon>
        <taxon>Basidiomycota</taxon>
        <taxon>Agaricomycotina</taxon>
        <taxon>Agaricomycetes</taxon>
        <taxon>Agaricomycetidae</taxon>
        <taxon>Agaricales</taxon>
        <taxon>Tricholomatineae</taxon>
        <taxon>Lyophyllaceae</taxon>
        <taxon>Hypsizygus</taxon>
    </lineage>
</organism>
<accession>A0A369JJJ0</accession>